<keyword evidence="2 6" id="KW-0378">Hydrolase</keyword>
<dbReference type="RefSeq" id="WP_072988356.1">
    <property type="nucleotide sequence ID" value="NZ_FQZB01000011.1"/>
</dbReference>
<dbReference type="GO" id="GO:0008422">
    <property type="term" value="F:beta-glucosidase activity"/>
    <property type="evidence" value="ECO:0007669"/>
    <property type="project" value="TreeGrafter"/>
</dbReference>
<dbReference type="InterPro" id="IPR017853">
    <property type="entry name" value="GH"/>
</dbReference>
<dbReference type="InterPro" id="IPR001360">
    <property type="entry name" value="Glyco_hydro_1"/>
</dbReference>
<protein>
    <submittedName>
        <fullName evidence="7">6-phospho-beta-glucosidase</fullName>
    </submittedName>
</protein>
<comment type="similarity">
    <text evidence="1 5">Belongs to the glycosyl hydrolase 1 family.</text>
</comment>
<evidence type="ECO:0000256" key="6">
    <source>
        <dbReference type="RuleBase" id="RU004468"/>
    </source>
</evidence>
<dbReference type="GO" id="GO:0005829">
    <property type="term" value="C:cytosol"/>
    <property type="evidence" value="ECO:0007669"/>
    <property type="project" value="TreeGrafter"/>
</dbReference>
<evidence type="ECO:0000313" key="7">
    <source>
        <dbReference type="EMBL" id="SHJ82634.1"/>
    </source>
</evidence>
<dbReference type="Proteomes" id="UP000184310">
    <property type="component" value="Unassembled WGS sequence"/>
</dbReference>
<dbReference type="PANTHER" id="PTHR10353">
    <property type="entry name" value="GLYCOSYL HYDROLASE"/>
    <property type="match status" value="1"/>
</dbReference>
<organism evidence="7 8">
    <name type="scientific">Clostridium cavendishii DSM 21758</name>
    <dbReference type="NCBI Taxonomy" id="1121302"/>
    <lineage>
        <taxon>Bacteria</taxon>
        <taxon>Bacillati</taxon>
        <taxon>Bacillota</taxon>
        <taxon>Clostridia</taxon>
        <taxon>Eubacteriales</taxon>
        <taxon>Clostridiaceae</taxon>
        <taxon>Clostridium</taxon>
    </lineage>
</organism>
<dbReference type="InterPro" id="IPR018120">
    <property type="entry name" value="Glyco_hydro_1_AS"/>
</dbReference>
<dbReference type="PRINTS" id="PR00131">
    <property type="entry name" value="GLHYDRLASE1"/>
</dbReference>
<dbReference type="PANTHER" id="PTHR10353:SF136">
    <property type="entry name" value="ARYL-PHOSPHO-BETA-D-GLUCOSIDASE BGLC"/>
    <property type="match status" value="1"/>
</dbReference>
<evidence type="ECO:0000313" key="8">
    <source>
        <dbReference type="Proteomes" id="UP000184310"/>
    </source>
</evidence>
<feature type="active site" description="Nucleophile" evidence="4">
    <location>
        <position position="373"/>
    </location>
</feature>
<keyword evidence="3 6" id="KW-0326">Glycosidase</keyword>
<dbReference type="GO" id="GO:0016052">
    <property type="term" value="P:carbohydrate catabolic process"/>
    <property type="evidence" value="ECO:0007669"/>
    <property type="project" value="TreeGrafter"/>
</dbReference>
<accession>A0A1M6MGQ1</accession>
<evidence type="ECO:0000256" key="5">
    <source>
        <dbReference type="RuleBase" id="RU003690"/>
    </source>
</evidence>
<name>A0A1M6MGQ1_9CLOT</name>
<dbReference type="EMBL" id="FQZB01000011">
    <property type="protein sequence ID" value="SHJ82634.1"/>
    <property type="molecule type" value="Genomic_DNA"/>
</dbReference>
<dbReference type="FunFam" id="3.20.20.80:FF:000004">
    <property type="entry name" value="Beta-glucosidase 6-phospho-beta-glucosidase"/>
    <property type="match status" value="1"/>
</dbReference>
<evidence type="ECO:0000256" key="4">
    <source>
        <dbReference type="PROSITE-ProRule" id="PRU10055"/>
    </source>
</evidence>
<dbReference type="SUPFAM" id="SSF51445">
    <property type="entry name" value="(Trans)glycosidases"/>
    <property type="match status" value="1"/>
</dbReference>
<dbReference type="OrthoDB" id="2339329at2"/>
<reference evidence="7 8" key="1">
    <citation type="submission" date="2016-11" db="EMBL/GenBank/DDBJ databases">
        <authorList>
            <person name="Jaros S."/>
            <person name="Januszkiewicz K."/>
            <person name="Wedrychowicz H."/>
        </authorList>
    </citation>
    <scope>NUCLEOTIDE SEQUENCE [LARGE SCALE GENOMIC DNA]</scope>
    <source>
        <strain evidence="7 8">DSM 21758</strain>
    </source>
</reference>
<evidence type="ECO:0000256" key="3">
    <source>
        <dbReference type="ARBA" id="ARBA00023295"/>
    </source>
</evidence>
<dbReference type="Pfam" id="PF00232">
    <property type="entry name" value="Glyco_hydro_1"/>
    <property type="match status" value="1"/>
</dbReference>
<dbReference type="STRING" id="1121302.SAMN02745163_02631"/>
<proteinExistence type="inferred from homology"/>
<dbReference type="PROSITE" id="PS00653">
    <property type="entry name" value="GLYCOSYL_HYDROL_F1_2"/>
    <property type="match status" value="1"/>
</dbReference>
<dbReference type="PROSITE" id="PS00572">
    <property type="entry name" value="GLYCOSYL_HYDROL_F1_1"/>
    <property type="match status" value="1"/>
</dbReference>
<keyword evidence="8" id="KW-1185">Reference proteome</keyword>
<dbReference type="AlphaFoldDB" id="A0A1M6MGQ1"/>
<evidence type="ECO:0000256" key="2">
    <source>
        <dbReference type="ARBA" id="ARBA00022801"/>
    </source>
</evidence>
<evidence type="ECO:0000256" key="1">
    <source>
        <dbReference type="ARBA" id="ARBA00010838"/>
    </source>
</evidence>
<sequence length="480" mass="56016">MRYKKPKAFPDNFLWAAATSAYQFEGAYLEDGKTMSIVDANINENYTNTSITSDHYHRFKEDIKLMKELGMKAYRFSISWSRVLPNGRGEVNEKGINFYKELVKELKDNDIEPLATIYHFDLPLCLQEEYGGWSSREVIDDFVYYCEVLFKNLGEDIKYWFTINEQSNMFLLPYLMVFNSEIPLEKQKYEMNHIMMVAHAKAIKLFREMVPSGKIGPAIGISPNYPKSCKPEDIQAAKEADDFRTYLFTDLYVHGCYRENVWRYMEENNIEPTIEDGDMESIVAAKPDFLGINYYQSRVVEYAPEDIENRDVILNTDGKSGTTSFEVNPGLYKGDSNPFLEKTEWDWEVDPIGLRVVLNELNDRYHLPIIITENGIGGIENLTEENKVNDEYRINYLKSHLKQCNLAINDGVNLFGYCPWSFMDLLSTTSGFRKRYGFVYVNRTDKDLKDLKRYKKDSFYWYKEVIETNGQSVIENSEKV</sequence>
<dbReference type="Gene3D" id="3.20.20.80">
    <property type="entry name" value="Glycosidases"/>
    <property type="match status" value="1"/>
</dbReference>
<dbReference type="InterPro" id="IPR033132">
    <property type="entry name" value="GH_1_N_CS"/>
</dbReference>
<gene>
    <name evidence="7" type="ORF">SAMN02745163_02631</name>
</gene>